<dbReference type="Gene3D" id="3.40.190.10">
    <property type="entry name" value="Periplasmic binding protein-like II"/>
    <property type="match status" value="1"/>
</dbReference>
<organism evidence="3">
    <name type="scientific">Caldilineaceae bacterium SB0662_bin_9</name>
    <dbReference type="NCBI Taxonomy" id="2605258"/>
    <lineage>
        <taxon>Bacteria</taxon>
        <taxon>Bacillati</taxon>
        <taxon>Chloroflexota</taxon>
        <taxon>Caldilineae</taxon>
        <taxon>Caldilineales</taxon>
        <taxon>Caldilineaceae</taxon>
    </lineage>
</organism>
<dbReference type="InterPro" id="IPR000914">
    <property type="entry name" value="SBP_5_dom"/>
</dbReference>
<reference evidence="3" key="1">
    <citation type="submission" date="2019-09" db="EMBL/GenBank/DDBJ databases">
        <title>Characterisation of the sponge microbiome using genome-centric metagenomics.</title>
        <authorList>
            <person name="Engelberts J.P."/>
            <person name="Robbins S.J."/>
            <person name="De Goeij J.M."/>
            <person name="Aranda M."/>
            <person name="Bell S.C."/>
            <person name="Webster N.S."/>
        </authorList>
    </citation>
    <scope>NUCLEOTIDE SEQUENCE</scope>
    <source>
        <strain evidence="3">SB0662_bin_9</strain>
    </source>
</reference>
<evidence type="ECO:0000256" key="1">
    <source>
        <dbReference type="SAM" id="SignalP"/>
    </source>
</evidence>
<proteinExistence type="predicted"/>
<feature type="domain" description="Solute-binding protein family 5" evidence="2">
    <location>
        <begin position="88"/>
        <end position="440"/>
    </location>
</feature>
<dbReference type="Gene3D" id="3.90.76.10">
    <property type="entry name" value="Dipeptide-binding Protein, Domain 1"/>
    <property type="match status" value="1"/>
</dbReference>
<dbReference type="GO" id="GO:0043190">
    <property type="term" value="C:ATP-binding cassette (ABC) transporter complex"/>
    <property type="evidence" value="ECO:0007669"/>
    <property type="project" value="InterPro"/>
</dbReference>
<dbReference type="SUPFAM" id="SSF53850">
    <property type="entry name" value="Periplasmic binding protein-like II"/>
    <property type="match status" value="1"/>
</dbReference>
<dbReference type="GO" id="GO:0015833">
    <property type="term" value="P:peptide transport"/>
    <property type="evidence" value="ECO:0007669"/>
    <property type="project" value="TreeGrafter"/>
</dbReference>
<dbReference type="InterPro" id="IPR030678">
    <property type="entry name" value="Peptide/Ni-bd"/>
</dbReference>
<dbReference type="PANTHER" id="PTHR30290">
    <property type="entry name" value="PERIPLASMIC BINDING COMPONENT OF ABC TRANSPORTER"/>
    <property type="match status" value="1"/>
</dbReference>
<evidence type="ECO:0000259" key="2">
    <source>
        <dbReference type="Pfam" id="PF00496"/>
    </source>
</evidence>
<gene>
    <name evidence="3" type="ORF">F4Y08_00920</name>
</gene>
<evidence type="ECO:0000313" key="3">
    <source>
        <dbReference type="EMBL" id="MYD88889.1"/>
    </source>
</evidence>
<dbReference type="PROSITE" id="PS51257">
    <property type="entry name" value="PROKAR_LIPOPROTEIN"/>
    <property type="match status" value="1"/>
</dbReference>
<dbReference type="GO" id="GO:1904680">
    <property type="term" value="F:peptide transmembrane transporter activity"/>
    <property type="evidence" value="ECO:0007669"/>
    <property type="project" value="TreeGrafter"/>
</dbReference>
<dbReference type="AlphaFoldDB" id="A0A6B1DM63"/>
<dbReference type="EMBL" id="VXPY01000009">
    <property type="protein sequence ID" value="MYD88889.1"/>
    <property type="molecule type" value="Genomic_DNA"/>
</dbReference>
<dbReference type="InterPro" id="IPR039424">
    <property type="entry name" value="SBP_5"/>
</dbReference>
<dbReference type="Pfam" id="PF00496">
    <property type="entry name" value="SBP_bac_5"/>
    <property type="match status" value="1"/>
</dbReference>
<feature type="signal peptide" evidence="1">
    <location>
        <begin position="1"/>
        <end position="27"/>
    </location>
</feature>
<name>A0A6B1DM63_9CHLR</name>
<keyword evidence="1" id="KW-0732">Signal</keyword>
<comment type="caution">
    <text evidence="3">The sequence shown here is derived from an EMBL/GenBank/DDBJ whole genome shotgun (WGS) entry which is preliminary data.</text>
</comment>
<dbReference type="PIRSF" id="PIRSF002741">
    <property type="entry name" value="MppA"/>
    <property type="match status" value="1"/>
</dbReference>
<protein>
    <recommendedName>
        <fullName evidence="2">Solute-binding protein family 5 domain-containing protein</fullName>
    </recommendedName>
</protein>
<sequence>MRRALGLLMTAGLLLLALALAACVAPAAPEAAPMEEEPMMDEEITLTIGMNELVTSLDPPTDWAIAATWIHTNMFDCLVWRNRETADFEPWLAESYENIDDTTWRLKLREGVTFHNGEPFTADAVVWTYSRIIEASRDEFITYNQWLFIDQMNVLDDYNIEIVTATPEPAFLSKMAGTGCGIQAPEHGRAQAESGADYMPVGTGPLMFDSWIKDDSITLRANENYWQGKPDVDVVIWRNIPEVSTRVANLLTGDVDMIVAVPPQDWERVNSNEGTNVVDFLTTRVMLLALRVGPSSTMEDWSGPTADRRIREAISLSIDREALLGLIDGMGVPVLSRVTPPTLGWDDQFINQLGEYNPERAKELLAEAGYDGEELTYHSSTRWLAQKEVSEALEAMMEAVGLNVDLQVLDVTTFNEQVYRPNRNEEIYMTALGNSFFDPWITVLSERSDRRERSGWAGPNADAADELIRAAAVNMDPEARGQQYVQIQELIAEDIPYVYLYQMRDTIGLSDKFAWDPPLDGFIWLGNIDYTANN</sequence>
<feature type="chain" id="PRO_5025500020" description="Solute-binding protein family 5 domain-containing protein" evidence="1">
    <location>
        <begin position="28"/>
        <end position="534"/>
    </location>
</feature>
<dbReference type="GO" id="GO:0042597">
    <property type="term" value="C:periplasmic space"/>
    <property type="evidence" value="ECO:0007669"/>
    <property type="project" value="UniProtKB-ARBA"/>
</dbReference>
<dbReference type="Gene3D" id="3.10.105.10">
    <property type="entry name" value="Dipeptide-binding Protein, Domain 3"/>
    <property type="match status" value="1"/>
</dbReference>
<accession>A0A6B1DM63</accession>